<proteinExistence type="predicted"/>
<dbReference type="GO" id="GO:0016020">
    <property type="term" value="C:membrane"/>
    <property type="evidence" value="ECO:0007669"/>
    <property type="project" value="TreeGrafter"/>
</dbReference>
<feature type="transmembrane region" description="Helical" evidence="2">
    <location>
        <begin position="94"/>
        <end position="114"/>
    </location>
</feature>
<reference evidence="6" key="1">
    <citation type="submission" date="2018-05" db="EMBL/GenBank/DDBJ databases">
        <authorList>
            <person name="Klenk H.-P."/>
            <person name="Huntemann M."/>
            <person name="Clum A."/>
            <person name="Pillay M."/>
            <person name="Palaniappan K."/>
            <person name="Varghese N."/>
            <person name="Mikhailova N."/>
            <person name="Stamatis D."/>
            <person name="Reddy T."/>
            <person name="Daum C."/>
            <person name="Shapiro N."/>
            <person name="Ivanova N."/>
            <person name="Kyrpides N."/>
            <person name="Woyke T."/>
        </authorList>
    </citation>
    <scope>NUCLEOTIDE SEQUENCE [LARGE SCALE GENOMIC DNA]</scope>
    <source>
        <strain evidence="6">DSM 45417</strain>
    </source>
</reference>
<protein>
    <submittedName>
        <fullName evidence="5">Peptidoglycan/LPS O-acetylase OafA/YrhL</fullName>
    </submittedName>
</protein>
<dbReference type="Proteomes" id="UP000246661">
    <property type="component" value="Unassembled WGS sequence"/>
</dbReference>
<dbReference type="InterPro" id="IPR002656">
    <property type="entry name" value="Acyl_transf_3_dom"/>
</dbReference>
<feature type="transmembrane region" description="Helical" evidence="2">
    <location>
        <begin position="381"/>
        <end position="402"/>
    </location>
</feature>
<evidence type="ECO:0000259" key="3">
    <source>
        <dbReference type="Pfam" id="PF01757"/>
    </source>
</evidence>
<dbReference type="AlphaFoldDB" id="A0A317QCN6"/>
<dbReference type="EMBL" id="QGTX01000001">
    <property type="protein sequence ID" value="PWW21112.1"/>
    <property type="molecule type" value="Genomic_DNA"/>
</dbReference>
<evidence type="ECO:0000256" key="1">
    <source>
        <dbReference type="SAM" id="MobiDB-lite"/>
    </source>
</evidence>
<feature type="domain" description="SGNH" evidence="4">
    <location>
        <begin position="490"/>
        <end position="710"/>
    </location>
</feature>
<feature type="transmembrane region" description="Helical" evidence="2">
    <location>
        <begin position="276"/>
        <end position="296"/>
    </location>
</feature>
<name>A0A317QCN6_9ACTN</name>
<evidence type="ECO:0000313" key="6">
    <source>
        <dbReference type="Proteomes" id="UP000246661"/>
    </source>
</evidence>
<feature type="transmembrane region" description="Helical" evidence="2">
    <location>
        <begin position="53"/>
        <end position="73"/>
    </location>
</feature>
<feature type="transmembrane region" description="Helical" evidence="2">
    <location>
        <begin position="226"/>
        <end position="244"/>
    </location>
</feature>
<feature type="transmembrane region" description="Helical" evidence="2">
    <location>
        <begin position="166"/>
        <end position="183"/>
    </location>
</feature>
<dbReference type="GO" id="GO:0009103">
    <property type="term" value="P:lipopolysaccharide biosynthetic process"/>
    <property type="evidence" value="ECO:0007669"/>
    <property type="project" value="TreeGrafter"/>
</dbReference>
<dbReference type="OrthoDB" id="3404679at2"/>
<dbReference type="InterPro" id="IPR050879">
    <property type="entry name" value="Acyltransferase_3"/>
</dbReference>
<dbReference type="PANTHER" id="PTHR23028:SF53">
    <property type="entry name" value="ACYL_TRANSF_3 DOMAIN-CONTAINING PROTEIN"/>
    <property type="match status" value="1"/>
</dbReference>
<feature type="transmembrane region" description="Helical" evidence="2">
    <location>
        <begin position="340"/>
        <end position="360"/>
    </location>
</feature>
<feature type="transmembrane region" description="Helical" evidence="2">
    <location>
        <begin position="195"/>
        <end position="214"/>
    </location>
</feature>
<feature type="transmembrane region" description="Helical" evidence="2">
    <location>
        <begin position="303"/>
        <end position="320"/>
    </location>
</feature>
<evidence type="ECO:0000259" key="4">
    <source>
        <dbReference type="Pfam" id="PF19040"/>
    </source>
</evidence>
<sequence length="721" mass="74475">MPGASPRLPAPGAGGRHASGDRRGFRPDVEGLRAVAVLAVVLFHAGVPGLTGGYVGVDVFLVLSGFLITGLLWRELAATGTVRLGRFFGARARRLLPAGITVLLTTAVAAAWLLPPLQARTALGDAVAAAVYGANYALVIRGTDYLAADTAPSPFQHFWSLGVEEQFYLLWPALMIGVGWLAWRGGRRRSVVPPAAVLAALTAASFAVSLAWTSSSPPWAYFSLPSRAWELGLGGLVALGLPLWRRLPAALAVPAGWAGLGMVVAGATLLDEGTPFPGTAALLPVVGTALVVCTGVRPRRGGVGGLLSIGLLRGIGRWSYSWYLWHWPVLVLAPYLVGDLGLGGRLAAAALALLLAGATLHLLENRVRFARSLRDSARRSLLLGGGLTAAGVAGALVVTALVPAPIGEGAAAEAATLEVPAQPPAPVAAAVDPRDALVADLTAQVQAAVAGSAGLAAVPSNLTPPLAEARADVPAVFNNGCFLTWLAVEQPTCEYGVPGAPVSVTLAGDSHAAQWVPALEPVAEQQGWRLRVASKVTCPLLDLPITSPYLDRVYTECGEWREQVVADLRAAPPSLVVLATTRRYGADFGFLPYDPVWLDALGRMVTDLRSTGAAVLVLSPVPDPHAVVPSCLAEHLDDAGACTPDRATGVDEAGVAAEAQVVQAAGGSYADLTDLFCSTAECPLVVGDQLVFRDDNHLTAGYAAFLGPVMGALVARELPAG</sequence>
<dbReference type="GO" id="GO:0016747">
    <property type="term" value="F:acyltransferase activity, transferring groups other than amino-acyl groups"/>
    <property type="evidence" value="ECO:0007669"/>
    <property type="project" value="InterPro"/>
</dbReference>
<evidence type="ECO:0000256" key="2">
    <source>
        <dbReference type="SAM" id="Phobius"/>
    </source>
</evidence>
<comment type="caution">
    <text evidence="5">The sequence shown here is derived from an EMBL/GenBank/DDBJ whole genome shotgun (WGS) entry which is preliminary data.</text>
</comment>
<dbReference type="Pfam" id="PF19040">
    <property type="entry name" value="SGNH"/>
    <property type="match status" value="1"/>
</dbReference>
<dbReference type="InterPro" id="IPR043968">
    <property type="entry name" value="SGNH"/>
</dbReference>
<keyword evidence="2" id="KW-1133">Transmembrane helix</keyword>
<keyword evidence="2" id="KW-0812">Transmembrane</keyword>
<keyword evidence="2" id="KW-0472">Membrane</keyword>
<feature type="domain" description="Acyltransferase 3" evidence="3">
    <location>
        <begin position="28"/>
        <end position="356"/>
    </location>
</feature>
<organism evidence="5 6">
    <name type="scientific">Geodermatophilus normandii</name>
    <dbReference type="NCBI Taxonomy" id="1137989"/>
    <lineage>
        <taxon>Bacteria</taxon>
        <taxon>Bacillati</taxon>
        <taxon>Actinomycetota</taxon>
        <taxon>Actinomycetes</taxon>
        <taxon>Geodermatophilales</taxon>
        <taxon>Geodermatophilaceae</taxon>
        <taxon>Geodermatophilus</taxon>
    </lineage>
</organism>
<dbReference type="Pfam" id="PF01757">
    <property type="entry name" value="Acyl_transf_3"/>
    <property type="match status" value="1"/>
</dbReference>
<keyword evidence="6" id="KW-1185">Reference proteome</keyword>
<accession>A0A317QCN6</accession>
<feature type="region of interest" description="Disordered" evidence="1">
    <location>
        <begin position="1"/>
        <end position="23"/>
    </location>
</feature>
<gene>
    <name evidence="5" type="ORF">JD79_00240</name>
</gene>
<dbReference type="RefSeq" id="WP_110004059.1">
    <property type="nucleotide sequence ID" value="NZ_QGTX01000001.1"/>
</dbReference>
<evidence type="ECO:0000313" key="5">
    <source>
        <dbReference type="EMBL" id="PWW21112.1"/>
    </source>
</evidence>
<feature type="transmembrane region" description="Helical" evidence="2">
    <location>
        <begin position="251"/>
        <end position="270"/>
    </location>
</feature>
<dbReference type="PANTHER" id="PTHR23028">
    <property type="entry name" value="ACETYLTRANSFERASE"/>
    <property type="match status" value="1"/>
</dbReference>